<dbReference type="Pfam" id="PF02771">
    <property type="entry name" value="Acyl-CoA_dh_N"/>
    <property type="match status" value="1"/>
</dbReference>
<dbReference type="SUPFAM" id="SSF56645">
    <property type="entry name" value="Acyl-CoA dehydrogenase NM domain-like"/>
    <property type="match status" value="1"/>
</dbReference>
<dbReference type="InterPro" id="IPR006089">
    <property type="entry name" value="Acyl-CoA_DH_CS"/>
</dbReference>
<comment type="caution">
    <text evidence="12">The sequence shown here is derived from an EMBL/GenBank/DDBJ whole genome shotgun (WGS) entry which is preliminary data.</text>
</comment>
<dbReference type="FunFam" id="1.20.140.10:FF:000001">
    <property type="entry name" value="Acyl-CoA dehydrogenase"/>
    <property type="match status" value="1"/>
</dbReference>
<dbReference type="InterPro" id="IPR006091">
    <property type="entry name" value="Acyl-CoA_Oxase/DH_mid-dom"/>
</dbReference>
<dbReference type="PANTHER" id="PTHR43884:SF12">
    <property type="entry name" value="ISOVALERYL-COA DEHYDROGENASE, MITOCHONDRIAL-RELATED"/>
    <property type="match status" value="1"/>
</dbReference>
<evidence type="ECO:0000259" key="9">
    <source>
        <dbReference type="Pfam" id="PF00441"/>
    </source>
</evidence>
<keyword evidence="5 8" id="KW-0285">Flavoprotein</keyword>
<comment type="cofactor">
    <cofactor evidence="1 8">
        <name>FAD</name>
        <dbReference type="ChEBI" id="CHEBI:57692"/>
    </cofactor>
</comment>
<dbReference type="RefSeq" id="WP_211353755.1">
    <property type="nucleotide sequence ID" value="NZ_RJKL01000001.1"/>
</dbReference>
<dbReference type="GO" id="GO:0003995">
    <property type="term" value="F:acyl-CoA dehydrogenase activity"/>
    <property type="evidence" value="ECO:0007669"/>
    <property type="project" value="InterPro"/>
</dbReference>
<evidence type="ECO:0000256" key="3">
    <source>
        <dbReference type="ARBA" id="ARBA00009347"/>
    </source>
</evidence>
<organism evidence="12 13">
    <name type="scientific">Couchioplanes caeruleus</name>
    <dbReference type="NCBI Taxonomy" id="56438"/>
    <lineage>
        <taxon>Bacteria</taxon>
        <taxon>Bacillati</taxon>
        <taxon>Actinomycetota</taxon>
        <taxon>Actinomycetes</taxon>
        <taxon>Micromonosporales</taxon>
        <taxon>Micromonosporaceae</taxon>
        <taxon>Couchioplanes</taxon>
    </lineage>
</organism>
<dbReference type="InterPro" id="IPR037069">
    <property type="entry name" value="AcylCoA_DH/ox_N_sf"/>
</dbReference>
<evidence type="ECO:0000256" key="8">
    <source>
        <dbReference type="RuleBase" id="RU362125"/>
    </source>
</evidence>
<dbReference type="Pfam" id="PF00441">
    <property type="entry name" value="Acyl-CoA_dh_1"/>
    <property type="match status" value="1"/>
</dbReference>
<dbReference type="InterPro" id="IPR046373">
    <property type="entry name" value="Acyl-CoA_Oxase/DH_mid-dom_sf"/>
</dbReference>
<gene>
    <name evidence="12" type="ORF">EDD30_4254</name>
</gene>
<dbReference type="Gene3D" id="1.10.540.10">
    <property type="entry name" value="Acyl-CoA dehydrogenase/oxidase, N-terminal domain"/>
    <property type="match status" value="1"/>
</dbReference>
<sequence length="381" mass="41432">MFEFTAEQIALRDSTERFAQAELNDEILKNDADGTFARAAWQRCAKIGLLGMPIPAVYGGSPTDAVTTMVALEALGYGCRDNGLIFSLNAHLWAGASPIVKFGTEAQRERYLPAMCAGEIIAAHGMSEPGSGSDAFALSTTAVRRGDRYLINGSKTFITNAPVADVFLVFATSDRKRGFAGVSAFLIDRDTPGLRVGEAITKMGLRTSPMSEVYFDDCEVPAANLLGPEGAGAAIFNWTMERERSFILAPALGTMRRDLERCIAYARSRKQFGRSISANQAVSHRLVDMKLRLDSSWLLLYRLGRTIDSGRPTGLEAALAKLSVSENFVQSGLDAIQVHGAYGYTAEYEVERDLRDALAGRLYSGTSEIQRNLAARHLGLH</sequence>
<dbReference type="PANTHER" id="PTHR43884">
    <property type="entry name" value="ACYL-COA DEHYDROGENASE"/>
    <property type="match status" value="1"/>
</dbReference>
<dbReference type="InterPro" id="IPR013786">
    <property type="entry name" value="AcylCoA_DH/ox_N"/>
</dbReference>
<dbReference type="InterPro" id="IPR036250">
    <property type="entry name" value="AcylCo_DH-like_C"/>
</dbReference>
<reference evidence="12 13" key="1">
    <citation type="submission" date="2018-11" db="EMBL/GenBank/DDBJ databases">
        <title>Sequencing the genomes of 1000 actinobacteria strains.</title>
        <authorList>
            <person name="Klenk H.-P."/>
        </authorList>
    </citation>
    <scope>NUCLEOTIDE SEQUENCE [LARGE SCALE GENOMIC DNA]</scope>
    <source>
        <strain evidence="12 13">DSM 43634</strain>
    </source>
</reference>
<evidence type="ECO:0000256" key="2">
    <source>
        <dbReference type="ARBA" id="ARBA00005109"/>
    </source>
</evidence>
<name>A0A3N1GM92_9ACTN</name>
<dbReference type="GO" id="GO:0009083">
    <property type="term" value="P:branched-chain amino acid catabolic process"/>
    <property type="evidence" value="ECO:0007669"/>
    <property type="project" value="UniProtKB-KW"/>
</dbReference>
<keyword evidence="4" id="KW-0101">Branched-chain amino acid catabolism</keyword>
<dbReference type="InterPro" id="IPR009100">
    <property type="entry name" value="AcylCoA_DH/oxidase_NM_dom_sf"/>
</dbReference>
<dbReference type="Gene3D" id="2.40.110.10">
    <property type="entry name" value="Butyryl-CoA Dehydrogenase, subunit A, domain 2"/>
    <property type="match status" value="1"/>
</dbReference>
<evidence type="ECO:0000256" key="4">
    <source>
        <dbReference type="ARBA" id="ARBA00022456"/>
    </source>
</evidence>
<evidence type="ECO:0000259" key="11">
    <source>
        <dbReference type="Pfam" id="PF02771"/>
    </source>
</evidence>
<dbReference type="AlphaFoldDB" id="A0A3N1GM92"/>
<evidence type="ECO:0000313" key="12">
    <source>
        <dbReference type="EMBL" id="ROP31355.1"/>
    </source>
</evidence>
<evidence type="ECO:0000256" key="6">
    <source>
        <dbReference type="ARBA" id="ARBA00022827"/>
    </source>
</evidence>
<evidence type="ECO:0000256" key="7">
    <source>
        <dbReference type="ARBA" id="ARBA00023002"/>
    </source>
</evidence>
<comment type="similarity">
    <text evidence="3 8">Belongs to the acyl-CoA dehydrogenase family.</text>
</comment>
<keyword evidence="7 8" id="KW-0560">Oxidoreductase</keyword>
<dbReference type="GO" id="GO:0050660">
    <property type="term" value="F:flavin adenine dinucleotide binding"/>
    <property type="evidence" value="ECO:0007669"/>
    <property type="project" value="InterPro"/>
</dbReference>
<evidence type="ECO:0000313" key="13">
    <source>
        <dbReference type="Proteomes" id="UP000271683"/>
    </source>
</evidence>
<dbReference type="SUPFAM" id="SSF47203">
    <property type="entry name" value="Acyl-CoA dehydrogenase C-terminal domain-like"/>
    <property type="match status" value="1"/>
</dbReference>
<dbReference type="Proteomes" id="UP000271683">
    <property type="component" value="Unassembled WGS sequence"/>
</dbReference>
<dbReference type="Pfam" id="PF02770">
    <property type="entry name" value="Acyl-CoA_dh_M"/>
    <property type="match status" value="1"/>
</dbReference>
<evidence type="ECO:0000256" key="1">
    <source>
        <dbReference type="ARBA" id="ARBA00001974"/>
    </source>
</evidence>
<comment type="pathway">
    <text evidence="2">Amino-acid degradation; L-valine degradation.</text>
</comment>
<feature type="domain" description="Acyl-CoA dehydrogenase/oxidase C-terminal" evidence="9">
    <location>
        <begin position="230"/>
        <end position="378"/>
    </location>
</feature>
<evidence type="ECO:0000259" key="10">
    <source>
        <dbReference type="Pfam" id="PF02770"/>
    </source>
</evidence>
<accession>A0A3N1GM92</accession>
<feature type="domain" description="Acyl-CoA dehydrogenase/oxidase N-terminal" evidence="11">
    <location>
        <begin position="5"/>
        <end position="119"/>
    </location>
</feature>
<dbReference type="FunFam" id="2.40.110.10:FF:000001">
    <property type="entry name" value="Acyl-CoA dehydrogenase, mitochondrial"/>
    <property type="match status" value="1"/>
</dbReference>
<dbReference type="Gene3D" id="1.20.140.10">
    <property type="entry name" value="Butyryl-CoA Dehydrogenase, subunit A, domain 3"/>
    <property type="match status" value="1"/>
</dbReference>
<dbReference type="InterPro" id="IPR009075">
    <property type="entry name" value="AcylCo_DH/oxidase_C"/>
</dbReference>
<proteinExistence type="inferred from homology"/>
<evidence type="ECO:0000256" key="5">
    <source>
        <dbReference type="ARBA" id="ARBA00022630"/>
    </source>
</evidence>
<dbReference type="EMBL" id="RJKL01000001">
    <property type="protein sequence ID" value="ROP31355.1"/>
    <property type="molecule type" value="Genomic_DNA"/>
</dbReference>
<dbReference type="PROSITE" id="PS00072">
    <property type="entry name" value="ACYL_COA_DH_1"/>
    <property type="match status" value="1"/>
</dbReference>
<feature type="domain" description="Acyl-CoA oxidase/dehydrogenase middle" evidence="10">
    <location>
        <begin position="124"/>
        <end position="218"/>
    </location>
</feature>
<protein>
    <submittedName>
        <fullName evidence="12">L-prolyl-[peptidyl carrier protein] dehydrogenase</fullName>
    </submittedName>
</protein>
<keyword evidence="6 8" id="KW-0274">FAD</keyword>